<evidence type="ECO:0000259" key="2">
    <source>
        <dbReference type="SMART" id="SM00860"/>
    </source>
</evidence>
<sequence length="199" mass="23060">MNAVIDGLMLELEQQLEEKVAEDLRDLLEEYKQLEGAAPAQLQLFEAEFGIKLPQDFRSFYSKKNGSGYGFHVLYPGNEGDGEYPPFYLMSLEEMKEVKSYFCERDEPLDAYYSSEEIQQLDPKIKPYLFHKAWYPFATMAGGSLYLMLDFDPAEPGTSGQIIMYVHDPDFVYYIAPSFMELLRASNRNLRTDIEEVDY</sequence>
<dbReference type="InterPro" id="IPR037883">
    <property type="entry name" value="Knr4/Smi1-like_sf"/>
</dbReference>
<dbReference type="InterPro" id="IPR018958">
    <property type="entry name" value="Knr4/Smi1-like_dom"/>
</dbReference>
<dbReference type="Gene3D" id="3.40.1580.10">
    <property type="entry name" value="SMI1/KNR4-like"/>
    <property type="match status" value="1"/>
</dbReference>
<dbReference type="Pfam" id="PF09346">
    <property type="entry name" value="SMI1_KNR4"/>
    <property type="match status" value="1"/>
</dbReference>
<gene>
    <name evidence="3" type="ORF">BK123_10945</name>
</gene>
<dbReference type="PANTHER" id="PTHR47432:SF1">
    <property type="entry name" value="CELL WALL ASSEMBLY REGULATOR SMI1"/>
    <property type="match status" value="1"/>
</dbReference>
<comment type="caution">
    <text evidence="3">The sequence shown here is derived from an EMBL/GenBank/DDBJ whole genome shotgun (WGS) entry which is preliminary data.</text>
</comment>
<evidence type="ECO:0000313" key="3">
    <source>
        <dbReference type="EMBL" id="OME93759.1"/>
    </source>
</evidence>
<dbReference type="RefSeq" id="WP_076322429.1">
    <property type="nucleotide sequence ID" value="NZ_MRTF01000003.1"/>
</dbReference>
<dbReference type="PANTHER" id="PTHR47432">
    <property type="entry name" value="CELL WALL ASSEMBLY REGULATOR SMI1"/>
    <property type="match status" value="1"/>
</dbReference>
<protein>
    <submittedName>
        <fullName evidence="3">SMI1/KNR4 family protein</fullName>
    </submittedName>
</protein>
<evidence type="ECO:0000313" key="4">
    <source>
        <dbReference type="Proteomes" id="UP000187074"/>
    </source>
</evidence>
<name>A0A1R1B3N3_PAELA</name>
<evidence type="ECO:0000256" key="1">
    <source>
        <dbReference type="SAM" id="Coils"/>
    </source>
</evidence>
<dbReference type="EMBL" id="MRTF01000003">
    <property type="protein sequence ID" value="OME93759.1"/>
    <property type="molecule type" value="Genomic_DNA"/>
</dbReference>
<dbReference type="SMART" id="SM00860">
    <property type="entry name" value="SMI1_KNR4"/>
    <property type="match status" value="1"/>
</dbReference>
<accession>A0A1R1B3N3</accession>
<organism evidence="3 4">
    <name type="scientific">Paenibacillus lautus</name>
    <name type="common">Bacillus lautus</name>
    <dbReference type="NCBI Taxonomy" id="1401"/>
    <lineage>
        <taxon>Bacteria</taxon>
        <taxon>Bacillati</taxon>
        <taxon>Bacillota</taxon>
        <taxon>Bacilli</taxon>
        <taxon>Bacillales</taxon>
        <taxon>Paenibacillaceae</taxon>
        <taxon>Paenibacillus</taxon>
    </lineage>
</organism>
<dbReference type="SUPFAM" id="SSF160631">
    <property type="entry name" value="SMI1/KNR4-like"/>
    <property type="match status" value="1"/>
</dbReference>
<keyword evidence="1" id="KW-0175">Coiled coil</keyword>
<dbReference type="OrthoDB" id="6933666at2"/>
<dbReference type="AlphaFoldDB" id="A0A1R1B3N3"/>
<dbReference type="Proteomes" id="UP000187074">
    <property type="component" value="Unassembled WGS sequence"/>
</dbReference>
<proteinExistence type="predicted"/>
<feature type="coiled-coil region" evidence="1">
    <location>
        <begin position="10"/>
        <end position="37"/>
    </location>
</feature>
<reference evidence="3 4" key="1">
    <citation type="submission" date="2016-11" db="EMBL/GenBank/DDBJ databases">
        <title>Paenibacillus species isolates.</title>
        <authorList>
            <person name="Beno S.M."/>
        </authorList>
    </citation>
    <scope>NUCLEOTIDE SEQUENCE [LARGE SCALE GENOMIC DNA]</scope>
    <source>
        <strain evidence="3 4">FSL F4-0100</strain>
    </source>
</reference>
<feature type="domain" description="Knr4/Smi1-like" evidence="2">
    <location>
        <begin position="36"/>
        <end position="185"/>
    </location>
</feature>
<dbReference type="STRING" id="1401.BK123_10945"/>
<dbReference type="InterPro" id="IPR051873">
    <property type="entry name" value="KNR4/SMI1_regulator"/>
</dbReference>